<feature type="region of interest" description="Disordered" evidence="2">
    <location>
        <begin position="196"/>
        <end position="218"/>
    </location>
</feature>
<sequence length="218" mass="24408">MSMRQPCKDKWFKPNRIPNSDSSNLSTAMAKLQHQASNLRKDQHNLERLKKKAKAVCFRQVKVLADTGRTPTHPLTNGGAGGSEQSRAVSQMSPKTGAPLPSLFYIRMVVDRVWRARRVLSQPKQHLAGKRRRLSFTVQSKTTSIIAQCWSCNRVRGKCLLSCLYGRLEVYGFTIEEGQQSYSRFSPSSHCPLTITALGDSPNPSKTKNAGRPQVPLR</sequence>
<organism evidence="4 5">
    <name type="scientific">Hucho hucho</name>
    <name type="common">huchen</name>
    <dbReference type="NCBI Taxonomy" id="62062"/>
    <lineage>
        <taxon>Eukaryota</taxon>
        <taxon>Metazoa</taxon>
        <taxon>Chordata</taxon>
        <taxon>Craniata</taxon>
        <taxon>Vertebrata</taxon>
        <taxon>Euteleostomi</taxon>
        <taxon>Actinopterygii</taxon>
        <taxon>Neopterygii</taxon>
        <taxon>Teleostei</taxon>
        <taxon>Protacanthopterygii</taxon>
        <taxon>Salmoniformes</taxon>
        <taxon>Salmonidae</taxon>
        <taxon>Salmoninae</taxon>
        <taxon>Hucho</taxon>
    </lineage>
</organism>
<evidence type="ECO:0000313" key="4">
    <source>
        <dbReference type="Ensembl" id="ENSHHUP00000037608.1"/>
    </source>
</evidence>
<keyword evidence="5" id="KW-1185">Reference proteome</keyword>
<proteinExistence type="predicted"/>
<evidence type="ECO:0000256" key="1">
    <source>
        <dbReference type="SAM" id="Coils"/>
    </source>
</evidence>
<reference evidence="4" key="3">
    <citation type="submission" date="2025-09" db="UniProtKB">
        <authorList>
            <consortium name="Ensembl"/>
        </authorList>
    </citation>
    <scope>IDENTIFICATION</scope>
</reference>
<dbReference type="Proteomes" id="UP000314982">
    <property type="component" value="Unassembled WGS sequence"/>
</dbReference>
<dbReference type="Ensembl" id="ENSHHUT00000039105.1">
    <property type="protein sequence ID" value="ENSHHUP00000037608.1"/>
    <property type="gene ID" value="ENSHHUG00000023535.1"/>
</dbReference>
<feature type="region of interest" description="Disordered" evidence="2">
    <location>
        <begin position="1"/>
        <end position="22"/>
    </location>
</feature>
<evidence type="ECO:0000256" key="2">
    <source>
        <dbReference type="SAM" id="MobiDB-lite"/>
    </source>
</evidence>
<name>A0A4W5MIE5_9TELE</name>
<dbReference type="GeneTree" id="ENSGT00940000153668"/>
<keyword evidence="1" id="KW-0175">Coiled coil</keyword>
<dbReference type="Pfam" id="PF24419">
    <property type="entry name" value="Cupin_NOL9"/>
    <property type="match status" value="1"/>
</dbReference>
<dbReference type="AlphaFoldDB" id="A0A4W5MIE5"/>
<accession>A0A4W5MIE5</accession>
<feature type="compositionally biased region" description="Basic and acidic residues" evidence="2">
    <location>
        <begin position="1"/>
        <end position="12"/>
    </location>
</feature>
<feature type="domain" description="NOL9 N-terminal" evidence="3">
    <location>
        <begin position="156"/>
        <end position="209"/>
    </location>
</feature>
<feature type="coiled-coil region" evidence="1">
    <location>
        <begin position="29"/>
        <end position="56"/>
    </location>
</feature>
<reference evidence="5" key="1">
    <citation type="submission" date="2018-06" db="EMBL/GenBank/DDBJ databases">
        <title>Genome assembly of Danube salmon.</title>
        <authorList>
            <person name="Macqueen D.J."/>
            <person name="Gundappa M.K."/>
        </authorList>
    </citation>
    <scope>NUCLEOTIDE SEQUENCE [LARGE SCALE GENOMIC DNA]</scope>
</reference>
<reference evidence="4" key="2">
    <citation type="submission" date="2025-08" db="UniProtKB">
        <authorList>
            <consortium name="Ensembl"/>
        </authorList>
    </citation>
    <scope>IDENTIFICATION</scope>
</reference>
<evidence type="ECO:0000259" key="3">
    <source>
        <dbReference type="Pfam" id="PF24419"/>
    </source>
</evidence>
<feature type="compositionally biased region" description="Polar residues" evidence="2">
    <location>
        <begin position="83"/>
        <end position="94"/>
    </location>
</feature>
<evidence type="ECO:0000313" key="5">
    <source>
        <dbReference type="Proteomes" id="UP000314982"/>
    </source>
</evidence>
<protein>
    <submittedName>
        <fullName evidence="4">Nucleolar protein 9</fullName>
    </submittedName>
</protein>
<feature type="region of interest" description="Disordered" evidence="2">
    <location>
        <begin position="68"/>
        <end position="94"/>
    </location>
</feature>
<dbReference type="InterPro" id="IPR057573">
    <property type="entry name" value="NOL9_N"/>
</dbReference>